<organism evidence="1 2">
    <name type="scientific">Solanum verrucosum</name>
    <dbReference type="NCBI Taxonomy" id="315347"/>
    <lineage>
        <taxon>Eukaryota</taxon>
        <taxon>Viridiplantae</taxon>
        <taxon>Streptophyta</taxon>
        <taxon>Embryophyta</taxon>
        <taxon>Tracheophyta</taxon>
        <taxon>Spermatophyta</taxon>
        <taxon>Magnoliopsida</taxon>
        <taxon>eudicotyledons</taxon>
        <taxon>Gunneridae</taxon>
        <taxon>Pentapetalae</taxon>
        <taxon>asterids</taxon>
        <taxon>lamiids</taxon>
        <taxon>Solanales</taxon>
        <taxon>Solanaceae</taxon>
        <taxon>Solanoideae</taxon>
        <taxon>Solaneae</taxon>
        <taxon>Solanum</taxon>
    </lineage>
</organism>
<reference evidence="1" key="1">
    <citation type="submission" date="2023-08" db="EMBL/GenBank/DDBJ databases">
        <title>A de novo genome assembly of Solanum verrucosum Schlechtendal, a Mexican diploid species geographically isolated from the other diploid A-genome species in potato relatives.</title>
        <authorList>
            <person name="Hosaka K."/>
        </authorList>
    </citation>
    <scope>NUCLEOTIDE SEQUENCE</scope>
    <source>
        <tissue evidence="1">Young leaves</tissue>
    </source>
</reference>
<keyword evidence="2" id="KW-1185">Reference proteome</keyword>
<accession>A0AAF0U1D1</accession>
<evidence type="ECO:0000313" key="2">
    <source>
        <dbReference type="Proteomes" id="UP001234989"/>
    </source>
</evidence>
<evidence type="ECO:0000313" key="1">
    <source>
        <dbReference type="EMBL" id="WMV37468.1"/>
    </source>
</evidence>
<dbReference type="EMBL" id="CP133618">
    <property type="protein sequence ID" value="WMV37468.1"/>
    <property type="molecule type" value="Genomic_DNA"/>
</dbReference>
<dbReference type="AlphaFoldDB" id="A0AAF0U1D1"/>
<sequence length="224" mass="25171">GTYTYAVAKSLHKFVNYGKRKKESVAELLVILSSYCWVRSYGQKDYVQVEDFTDQSQSDARVAGETEVKHIYKCIQRTSEYISALMDDFVEIPTLKIQLFGRATPFQDGSETRNTIEDGNTTFLPCRDIKNPERSKERQKGIQLAIPCKPITTKIKWSIKGWEGLTSKIYGQSKGKCPTEGWEGVCSASWGHPNEDGGPPDFLGSNGKWTIKGWGKVSLANWGQ</sequence>
<gene>
    <name evidence="1" type="ORF">MTR67_030853</name>
</gene>
<dbReference type="Proteomes" id="UP001234989">
    <property type="component" value="Chromosome 7"/>
</dbReference>
<proteinExistence type="predicted"/>
<protein>
    <submittedName>
        <fullName evidence="1">Uncharacterized protein</fullName>
    </submittedName>
</protein>
<name>A0AAF0U1D1_SOLVR</name>
<feature type="non-terminal residue" evidence="1">
    <location>
        <position position="1"/>
    </location>
</feature>